<feature type="compositionally biased region" description="Polar residues" evidence="8">
    <location>
        <begin position="7"/>
        <end position="16"/>
    </location>
</feature>
<evidence type="ECO:0000256" key="5">
    <source>
        <dbReference type="ARBA" id="ARBA00023136"/>
    </source>
</evidence>
<evidence type="ECO:0000256" key="3">
    <source>
        <dbReference type="ARBA" id="ARBA00022475"/>
    </source>
</evidence>
<evidence type="ECO:0000256" key="2">
    <source>
        <dbReference type="ARBA" id="ARBA00022473"/>
    </source>
</evidence>
<dbReference type="PANTHER" id="PTHR31083">
    <property type="entry name" value="UPSTREAM OF FLC PROTEIN (DUF966)"/>
    <property type="match status" value="1"/>
</dbReference>
<protein>
    <recommendedName>
        <fullName evidence="9">SOSEKI DIX-like domain-containing protein</fullName>
    </recommendedName>
</protein>
<comment type="caution">
    <text evidence="10">The sequence shown here is derived from an EMBL/GenBank/DDBJ whole genome shotgun (WGS) entry which is preliminary data.</text>
</comment>
<feature type="region of interest" description="Disordered" evidence="8">
    <location>
        <begin position="124"/>
        <end position="180"/>
    </location>
</feature>
<evidence type="ECO:0000256" key="8">
    <source>
        <dbReference type="SAM" id="MobiDB-lite"/>
    </source>
</evidence>
<dbReference type="OrthoDB" id="1907705at2759"/>
<evidence type="ECO:0000313" key="11">
    <source>
        <dbReference type="Proteomes" id="UP001085076"/>
    </source>
</evidence>
<feature type="compositionally biased region" description="Polar residues" evidence="8">
    <location>
        <begin position="272"/>
        <end position="285"/>
    </location>
</feature>
<evidence type="ECO:0000256" key="1">
    <source>
        <dbReference type="ARBA" id="ARBA00004413"/>
    </source>
</evidence>
<evidence type="ECO:0000259" key="9">
    <source>
        <dbReference type="Pfam" id="PF06136"/>
    </source>
</evidence>
<keyword evidence="3" id="KW-1003">Cell membrane</keyword>
<name>A0A9D5C4C8_9LILI</name>
<feature type="region of interest" description="Disordered" evidence="8">
    <location>
        <begin position="1"/>
        <end position="26"/>
    </location>
</feature>
<dbReference type="GO" id="GO:0005886">
    <property type="term" value="C:plasma membrane"/>
    <property type="evidence" value="ECO:0007669"/>
    <property type="project" value="UniProtKB-SubCell"/>
</dbReference>
<feature type="domain" description="SOSEKI DIX-like" evidence="9">
    <location>
        <begin position="36"/>
        <end position="121"/>
    </location>
</feature>
<evidence type="ECO:0000256" key="7">
    <source>
        <dbReference type="ARBA" id="ARBA00024211"/>
    </source>
</evidence>
<feature type="region of interest" description="Disordered" evidence="8">
    <location>
        <begin position="249"/>
        <end position="285"/>
    </location>
</feature>
<evidence type="ECO:0000256" key="6">
    <source>
        <dbReference type="ARBA" id="ARBA00023306"/>
    </source>
</evidence>
<proteinExistence type="inferred from homology"/>
<sequence>MCGGGDSSSSKSNMESFQADAATDSGGGTGEVRRLNVVYFLSRDGRLEHPHLIRVHHFYRHGVHLHDVKRWLADLRGKDMAESYSWSYKRRYKSGYVWQDLMDDDLITPIADNEYVLKGSLLPSFSTPNHSSPSEKTKEAGEESQMVRSVPPETLQIEHEDEMVSPKPPPQLDQDSPGQTSLLEDASEKANRLFKPEFVDIVEERKEGQKPFLHEGDHTKKKTTIWSFLSCREVETNVSTVKPAHRRLAGTEAWDHTDANRRSRKEGEKALSSMSYKPTSEPNCS</sequence>
<evidence type="ECO:0000313" key="10">
    <source>
        <dbReference type="EMBL" id="KAJ0966276.1"/>
    </source>
</evidence>
<comment type="similarity">
    <text evidence="7">Belongs to the SOSEKI family.</text>
</comment>
<feature type="compositionally biased region" description="Basic and acidic residues" evidence="8">
    <location>
        <begin position="253"/>
        <end position="269"/>
    </location>
</feature>
<reference evidence="10" key="1">
    <citation type="submission" date="2021-03" db="EMBL/GenBank/DDBJ databases">
        <authorList>
            <person name="Li Z."/>
            <person name="Yang C."/>
        </authorList>
    </citation>
    <scope>NUCLEOTIDE SEQUENCE</scope>
    <source>
        <strain evidence="10">Dzin_1.0</strain>
        <tissue evidence="10">Leaf</tissue>
    </source>
</reference>
<dbReference type="InterPro" id="IPR048351">
    <property type="entry name" value="SOK_DIX"/>
</dbReference>
<keyword evidence="11" id="KW-1185">Reference proteome</keyword>
<comment type="subcellular location">
    <subcellularLocation>
        <location evidence="1">Cell membrane</location>
        <topology evidence="1">Peripheral membrane protein</topology>
        <orientation evidence="1">Cytoplasmic side</orientation>
    </subcellularLocation>
</comment>
<gene>
    <name evidence="10" type="ORF">J5N97_027414</name>
</gene>
<keyword evidence="4" id="KW-0132">Cell division</keyword>
<keyword evidence="6" id="KW-0131">Cell cycle</keyword>
<dbReference type="Pfam" id="PF06136">
    <property type="entry name" value="SOK"/>
    <property type="match status" value="1"/>
</dbReference>
<dbReference type="PANTHER" id="PTHR31083:SF5">
    <property type="entry name" value="PROTEIN SOSEKI 1"/>
    <property type="match status" value="1"/>
</dbReference>
<dbReference type="EMBL" id="JAGGNH010000008">
    <property type="protein sequence ID" value="KAJ0966276.1"/>
    <property type="molecule type" value="Genomic_DNA"/>
</dbReference>
<keyword evidence="5" id="KW-0472">Membrane</keyword>
<organism evidence="10 11">
    <name type="scientific">Dioscorea zingiberensis</name>
    <dbReference type="NCBI Taxonomy" id="325984"/>
    <lineage>
        <taxon>Eukaryota</taxon>
        <taxon>Viridiplantae</taxon>
        <taxon>Streptophyta</taxon>
        <taxon>Embryophyta</taxon>
        <taxon>Tracheophyta</taxon>
        <taxon>Spermatophyta</taxon>
        <taxon>Magnoliopsida</taxon>
        <taxon>Liliopsida</taxon>
        <taxon>Dioscoreales</taxon>
        <taxon>Dioscoreaceae</taxon>
        <taxon>Dioscorea</taxon>
    </lineage>
</organism>
<reference evidence="10" key="2">
    <citation type="journal article" date="2022" name="Hortic Res">
        <title>The genome of Dioscorea zingiberensis sheds light on the biosynthesis, origin and evolution of the medicinally important diosgenin saponins.</title>
        <authorList>
            <person name="Li Y."/>
            <person name="Tan C."/>
            <person name="Li Z."/>
            <person name="Guo J."/>
            <person name="Li S."/>
            <person name="Chen X."/>
            <person name="Wang C."/>
            <person name="Dai X."/>
            <person name="Yang H."/>
            <person name="Song W."/>
            <person name="Hou L."/>
            <person name="Xu J."/>
            <person name="Tong Z."/>
            <person name="Xu A."/>
            <person name="Yuan X."/>
            <person name="Wang W."/>
            <person name="Yang Q."/>
            <person name="Chen L."/>
            <person name="Sun Z."/>
            <person name="Wang K."/>
            <person name="Pan B."/>
            <person name="Chen J."/>
            <person name="Bao Y."/>
            <person name="Liu F."/>
            <person name="Qi X."/>
            <person name="Gang D.R."/>
            <person name="Wen J."/>
            <person name="Li J."/>
        </authorList>
    </citation>
    <scope>NUCLEOTIDE SEQUENCE</scope>
    <source>
        <strain evidence="10">Dzin_1.0</strain>
    </source>
</reference>
<dbReference type="Proteomes" id="UP001085076">
    <property type="component" value="Miscellaneous, Linkage group lg08"/>
</dbReference>
<dbReference type="GO" id="GO:0051258">
    <property type="term" value="P:protein polymerization"/>
    <property type="evidence" value="ECO:0007669"/>
    <property type="project" value="UniProtKB-ARBA"/>
</dbReference>
<evidence type="ECO:0000256" key="4">
    <source>
        <dbReference type="ARBA" id="ARBA00022618"/>
    </source>
</evidence>
<dbReference type="InterPro" id="IPR010369">
    <property type="entry name" value="SOK"/>
</dbReference>
<accession>A0A9D5C4C8</accession>
<keyword evidence="2" id="KW-0217">Developmental protein</keyword>
<dbReference type="GO" id="GO:0051301">
    <property type="term" value="P:cell division"/>
    <property type="evidence" value="ECO:0007669"/>
    <property type="project" value="UniProtKB-KW"/>
</dbReference>
<dbReference type="AlphaFoldDB" id="A0A9D5C4C8"/>